<protein>
    <recommendedName>
        <fullName evidence="4">BAR domain-containing protein</fullName>
    </recommendedName>
</protein>
<evidence type="ECO:0008006" key="4">
    <source>
        <dbReference type="Google" id="ProtNLM"/>
    </source>
</evidence>
<sequence length="295" mass="33381">MLSSGLRRRATRTSLRSSSEQPREDASDSCPVLGEEDLLRSSTRPQRIREVRLVDNGVFTTKKSLAQRIRSRKNRFIQRVLVACHFAEPSRDVTFTQAQHSTKAAIDQLTAIRDGLFAHSQSIVTDLSMAICSFTNNSARLHDDSQDALADVTAEGYKIRDCYLAFSVGCRSPILLYAQDQVEKEILAQIDRRLAEFEQVQSLVEERAKLVLDVDYAKRTLAVELQKGNVNRIAERKQALQSAQSDCERATRFITDHLKSVHPAQDDDMIALFQEYALLVAQFFKRGADFVRTEV</sequence>
<dbReference type="OMA" id="ENYNDSC"/>
<reference evidence="2 3" key="1">
    <citation type="journal article" date="2006" name="Science">
        <title>Phytophthora genome sequences uncover evolutionary origins and mechanisms of pathogenesis.</title>
        <authorList>
            <person name="Tyler B.M."/>
            <person name="Tripathy S."/>
            <person name="Zhang X."/>
            <person name="Dehal P."/>
            <person name="Jiang R.H."/>
            <person name="Aerts A."/>
            <person name="Arredondo F.D."/>
            <person name="Baxter L."/>
            <person name="Bensasson D."/>
            <person name="Beynon J.L."/>
            <person name="Chapman J."/>
            <person name="Damasceno C.M."/>
            <person name="Dorrance A.E."/>
            <person name="Dou D."/>
            <person name="Dickerman A.W."/>
            <person name="Dubchak I.L."/>
            <person name="Garbelotto M."/>
            <person name="Gijzen M."/>
            <person name="Gordon S.G."/>
            <person name="Govers F."/>
            <person name="Grunwald N.J."/>
            <person name="Huang W."/>
            <person name="Ivors K.L."/>
            <person name="Jones R.W."/>
            <person name="Kamoun S."/>
            <person name="Krampis K."/>
            <person name="Lamour K.H."/>
            <person name="Lee M.K."/>
            <person name="McDonald W.H."/>
            <person name="Medina M."/>
            <person name="Meijer H.J."/>
            <person name="Nordberg E.K."/>
            <person name="Maclean D.J."/>
            <person name="Ospina-Giraldo M.D."/>
            <person name="Morris P.F."/>
            <person name="Phuntumart V."/>
            <person name="Putnam N.H."/>
            <person name="Rash S."/>
            <person name="Rose J.K."/>
            <person name="Sakihama Y."/>
            <person name="Salamov A.A."/>
            <person name="Savidor A."/>
            <person name="Scheuring C.F."/>
            <person name="Smith B.M."/>
            <person name="Sobral B.W."/>
            <person name="Terry A."/>
            <person name="Torto-Alalibo T.A."/>
            <person name="Win J."/>
            <person name="Xu Z."/>
            <person name="Zhang H."/>
            <person name="Grigoriev I.V."/>
            <person name="Rokhsar D.S."/>
            <person name="Boore J.L."/>
        </authorList>
    </citation>
    <scope>NUCLEOTIDE SEQUENCE [LARGE SCALE GENOMIC DNA]</scope>
    <source>
        <strain evidence="2 3">P6497</strain>
    </source>
</reference>
<dbReference type="EMBL" id="JH159151">
    <property type="protein sequence ID" value="EGZ27777.1"/>
    <property type="molecule type" value="Genomic_DNA"/>
</dbReference>
<dbReference type="Gene3D" id="1.20.1270.60">
    <property type="entry name" value="Arfaptin homology (AH) domain/BAR domain"/>
    <property type="match status" value="1"/>
</dbReference>
<accession>G4YIH4</accession>
<evidence type="ECO:0000256" key="1">
    <source>
        <dbReference type="SAM" id="MobiDB-lite"/>
    </source>
</evidence>
<dbReference type="RefSeq" id="XP_009515052.1">
    <property type="nucleotide sequence ID" value="XM_009516757.1"/>
</dbReference>
<dbReference type="GeneID" id="20654640"/>
<dbReference type="Proteomes" id="UP000002640">
    <property type="component" value="Unassembled WGS sequence"/>
</dbReference>
<gene>
    <name evidence="2" type="ORF">PHYSODRAFT_475627</name>
</gene>
<dbReference type="InParanoid" id="G4YIH4"/>
<proteinExistence type="predicted"/>
<dbReference type="KEGG" id="psoj:PHYSODRAFT_475627"/>
<evidence type="ECO:0000313" key="2">
    <source>
        <dbReference type="EMBL" id="EGZ27777.1"/>
    </source>
</evidence>
<dbReference type="SUPFAM" id="SSF103657">
    <property type="entry name" value="BAR/IMD domain-like"/>
    <property type="match status" value="1"/>
</dbReference>
<name>G4YIH4_PHYSP</name>
<keyword evidence="3" id="KW-1185">Reference proteome</keyword>
<dbReference type="InterPro" id="IPR027267">
    <property type="entry name" value="AH/BAR_dom_sf"/>
</dbReference>
<evidence type="ECO:0000313" key="3">
    <source>
        <dbReference type="Proteomes" id="UP000002640"/>
    </source>
</evidence>
<feature type="compositionally biased region" description="Basic residues" evidence="1">
    <location>
        <begin position="1"/>
        <end position="11"/>
    </location>
</feature>
<dbReference type="AlphaFoldDB" id="G4YIH4"/>
<organism evidence="2 3">
    <name type="scientific">Phytophthora sojae (strain P6497)</name>
    <name type="common">Soybean stem and root rot agent</name>
    <name type="synonym">Phytophthora megasperma f. sp. glycines</name>
    <dbReference type="NCBI Taxonomy" id="1094619"/>
    <lineage>
        <taxon>Eukaryota</taxon>
        <taxon>Sar</taxon>
        <taxon>Stramenopiles</taxon>
        <taxon>Oomycota</taxon>
        <taxon>Peronosporomycetes</taxon>
        <taxon>Peronosporales</taxon>
        <taxon>Peronosporaceae</taxon>
        <taxon>Phytophthora</taxon>
    </lineage>
</organism>
<dbReference type="SMR" id="G4YIH4"/>
<feature type="region of interest" description="Disordered" evidence="1">
    <location>
        <begin position="1"/>
        <end position="30"/>
    </location>
</feature>